<evidence type="ECO:0000256" key="2">
    <source>
        <dbReference type="ARBA" id="ARBA00022679"/>
    </source>
</evidence>
<dbReference type="InterPro" id="IPR029063">
    <property type="entry name" value="SAM-dependent_MTases_sf"/>
</dbReference>
<evidence type="ECO:0000313" key="6">
    <source>
        <dbReference type="EMBL" id="HGT38985.1"/>
    </source>
</evidence>
<dbReference type="InterPro" id="IPR001077">
    <property type="entry name" value="COMT_C"/>
</dbReference>
<keyword evidence="1 6" id="KW-0489">Methyltransferase</keyword>
<dbReference type="SUPFAM" id="SSF46785">
    <property type="entry name" value="Winged helix' DNA-binding domain"/>
    <property type="match status" value="1"/>
</dbReference>
<evidence type="ECO:0000256" key="3">
    <source>
        <dbReference type="ARBA" id="ARBA00022691"/>
    </source>
</evidence>
<feature type="domain" description="O-methyltransferase C-terminal" evidence="5">
    <location>
        <begin position="143"/>
        <end position="353"/>
    </location>
</feature>
<dbReference type="PIRSF" id="PIRSF005739">
    <property type="entry name" value="O-mtase"/>
    <property type="match status" value="1"/>
</dbReference>
<dbReference type="GO" id="GO:0032259">
    <property type="term" value="P:methylation"/>
    <property type="evidence" value="ECO:0007669"/>
    <property type="project" value="UniProtKB-KW"/>
</dbReference>
<evidence type="ECO:0000256" key="4">
    <source>
        <dbReference type="SAM" id="MobiDB-lite"/>
    </source>
</evidence>
<dbReference type="PANTHER" id="PTHR11746">
    <property type="entry name" value="O-METHYLTRANSFERASE"/>
    <property type="match status" value="1"/>
</dbReference>
<keyword evidence="2 6" id="KW-0808">Transferase</keyword>
<dbReference type="SUPFAM" id="SSF53335">
    <property type="entry name" value="S-adenosyl-L-methionine-dependent methyltransferases"/>
    <property type="match status" value="1"/>
</dbReference>
<dbReference type="CDD" id="cd02440">
    <property type="entry name" value="AdoMet_MTases"/>
    <property type="match status" value="1"/>
</dbReference>
<organism evidence="6">
    <name type="scientific">Schlesneria paludicola</name>
    <dbReference type="NCBI Taxonomy" id="360056"/>
    <lineage>
        <taxon>Bacteria</taxon>
        <taxon>Pseudomonadati</taxon>
        <taxon>Planctomycetota</taxon>
        <taxon>Planctomycetia</taxon>
        <taxon>Planctomycetales</taxon>
        <taxon>Planctomycetaceae</taxon>
        <taxon>Schlesneria</taxon>
    </lineage>
</organism>
<comment type="caution">
    <text evidence="6">The sequence shown here is derived from an EMBL/GenBank/DDBJ whole genome shotgun (WGS) entry which is preliminary data.</text>
</comment>
<dbReference type="Gene3D" id="1.20.58.1390">
    <property type="match status" value="1"/>
</dbReference>
<dbReference type="EMBL" id="DSVQ01000012">
    <property type="protein sequence ID" value="HGT38985.1"/>
    <property type="molecule type" value="Genomic_DNA"/>
</dbReference>
<name>A0A7C4QPC4_9PLAN</name>
<dbReference type="InterPro" id="IPR036390">
    <property type="entry name" value="WH_DNA-bd_sf"/>
</dbReference>
<reference evidence="6" key="1">
    <citation type="journal article" date="2020" name="mSystems">
        <title>Genome- and Community-Level Interaction Insights into Carbon Utilization and Element Cycling Functions of Hydrothermarchaeota in Hydrothermal Sediment.</title>
        <authorList>
            <person name="Zhou Z."/>
            <person name="Liu Y."/>
            <person name="Xu W."/>
            <person name="Pan J."/>
            <person name="Luo Z.H."/>
            <person name="Li M."/>
        </authorList>
    </citation>
    <scope>NUCLEOTIDE SEQUENCE [LARGE SCALE GENOMIC DNA]</scope>
    <source>
        <strain evidence="6">SpSt-508</strain>
    </source>
</reference>
<keyword evidence="3" id="KW-0949">S-adenosyl-L-methionine</keyword>
<protein>
    <submittedName>
        <fullName evidence="6">Methyltransferase</fullName>
    </submittedName>
</protein>
<dbReference type="AlphaFoldDB" id="A0A7C4QPC4"/>
<dbReference type="PROSITE" id="PS51683">
    <property type="entry name" value="SAM_OMT_II"/>
    <property type="match status" value="1"/>
</dbReference>
<sequence>MTADHGRPRPRRSPPPLRRGGGWRRRIATLLWRRAERFTLPILGGPVFFAIARAAYRLNLIGILRQEPGLTFPQLKQRLKLEEQPLHVLLLGCVVLRLVRKRKERYYCGSVFARHLFDRSETFGVGPFLEWMQHIVAPSMRYLEESLREARAAGLDAFPGPGDTLYERMAHDPRLQAVFYAAMNARTRPINDWFVAAVDFSAVRNVLDVGGGDGEVLAALAVRYPHLQGTVLELPAAARLAAERFRAQGLEHRLRAATADITRDDFPPGHDCVLFAHINGNHSPATNRDMLRRAFAALPAGGLVILYSAFMDDAATGPASSAMISAYFYCTVSGQGRQYSWRESEVWLREAGFASITRAVLVQNHGVIWGRKPRSGQDV</sequence>
<dbReference type="InterPro" id="IPR036388">
    <property type="entry name" value="WH-like_DNA-bd_sf"/>
</dbReference>
<dbReference type="Gene3D" id="1.10.10.10">
    <property type="entry name" value="Winged helix-like DNA-binding domain superfamily/Winged helix DNA-binding domain"/>
    <property type="match status" value="1"/>
</dbReference>
<dbReference type="Pfam" id="PF00891">
    <property type="entry name" value="Methyltransf_2"/>
    <property type="match status" value="1"/>
</dbReference>
<feature type="region of interest" description="Disordered" evidence="4">
    <location>
        <begin position="1"/>
        <end position="21"/>
    </location>
</feature>
<evidence type="ECO:0000256" key="1">
    <source>
        <dbReference type="ARBA" id="ARBA00022603"/>
    </source>
</evidence>
<proteinExistence type="predicted"/>
<dbReference type="GO" id="GO:0008171">
    <property type="term" value="F:O-methyltransferase activity"/>
    <property type="evidence" value="ECO:0007669"/>
    <property type="project" value="InterPro"/>
</dbReference>
<gene>
    <name evidence="6" type="ORF">ENS64_06940</name>
</gene>
<dbReference type="Gene3D" id="3.40.50.150">
    <property type="entry name" value="Vaccinia Virus protein VP39"/>
    <property type="match status" value="1"/>
</dbReference>
<evidence type="ECO:0000259" key="5">
    <source>
        <dbReference type="Pfam" id="PF00891"/>
    </source>
</evidence>
<accession>A0A7C4QPC4</accession>
<dbReference type="InterPro" id="IPR016461">
    <property type="entry name" value="COMT-like"/>
</dbReference>